<keyword evidence="3" id="KW-0472">Membrane</keyword>
<dbReference type="PANTHER" id="PTHR43278">
    <property type="entry name" value="NAD(P)H-DEPENDENT FMN-CONTAINING OXIDOREDUCTASE YWQN-RELATED"/>
    <property type="match status" value="1"/>
</dbReference>
<feature type="domain" description="NADPH-dependent FMN reductase-like" evidence="4">
    <location>
        <begin position="3"/>
        <end position="120"/>
    </location>
</feature>
<dbReference type="Pfam" id="PF03358">
    <property type="entry name" value="FMN_red"/>
    <property type="match status" value="1"/>
</dbReference>
<keyword evidence="3" id="KW-1133">Transmembrane helix</keyword>
<accession>A0AA48IH23</accession>
<dbReference type="InterPro" id="IPR051796">
    <property type="entry name" value="ISF_SsuE-like"/>
</dbReference>
<dbReference type="AlphaFoldDB" id="A0AA48IH23"/>
<gene>
    <name evidence="5" type="ORF">CfP315_0696</name>
</gene>
<dbReference type="InterPro" id="IPR005025">
    <property type="entry name" value="FMN_Rdtase-like_dom"/>
</dbReference>
<evidence type="ECO:0000256" key="2">
    <source>
        <dbReference type="ARBA" id="ARBA00022643"/>
    </source>
</evidence>
<reference evidence="5" key="1">
    <citation type="journal article" date="2023" name="ISME J.">
        <title>Emergence of putative energy parasites within Clostridia revealed by genome analysis of a novel endosymbiotic clade.</title>
        <authorList>
            <person name="Takahashi K."/>
            <person name="Kuwahara H."/>
            <person name="Horikawa Y."/>
            <person name="Izawa K."/>
            <person name="Kato D."/>
            <person name="Inagaki T."/>
            <person name="Yuki M."/>
            <person name="Ohkuma M."/>
            <person name="Hongoh Y."/>
        </authorList>
    </citation>
    <scope>NUCLEOTIDE SEQUENCE</scope>
    <source>
        <strain evidence="5">CfP3-15</strain>
    </source>
</reference>
<dbReference type="PANTHER" id="PTHR43278:SF2">
    <property type="entry name" value="IRON-SULFUR FLAVOPROTEIN"/>
    <property type="match status" value="1"/>
</dbReference>
<dbReference type="SUPFAM" id="SSF52218">
    <property type="entry name" value="Flavoproteins"/>
    <property type="match status" value="1"/>
</dbReference>
<protein>
    <submittedName>
        <fullName evidence="5">Flavodoxin family protein</fullName>
    </submittedName>
</protein>
<dbReference type="EMBL" id="AP027924">
    <property type="protein sequence ID" value="BED92110.1"/>
    <property type="molecule type" value="Genomic_DNA"/>
</dbReference>
<name>A0AA48IH23_9FIRM</name>
<dbReference type="InterPro" id="IPR029039">
    <property type="entry name" value="Flavoprotein-like_sf"/>
</dbReference>
<dbReference type="Proteomes" id="UP001337580">
    <property type="component" value="Chromosome"/>
</dbReference>
<sequence>MDKIVLFNSSPHRNGFTSRLALDFLGNHRENVEFVCLYGAKISPCVGCTYCKINNKCFIEDDMQKFYFYLENCPVLIFAAPIYYLTFPAPMKSFLDRTQKYFFHRFSNNKKRKSYLIVTSGHDDIFSVKLMKKQIEGLCYLIGVKFVNLIWLKNTDKLQISDL</sequence>
<dbReference type="GO" id="GO:0016491">
    <property type="term" value="F:oxidoreductase activity"/>
    <property type="evidence" value="ECO:0007669"/>
    <property type="project" value="InterPro"/>
</dbReference>
<proteinExistence type="predicted"/>
<dbReference type="Gene3D" id="3.40.50.360">
    <property type="match status" value="1"/>
</dbReference>
<dbReference type="KEGG" id="ips:CfP315_0696"/>
<evidence type="ECO:0000256" key="3">
    <source>
        <dbReference type="SAM" id="Phobius"/>
    </source>
</evidence>
<keyword evidence="2" id="KW-0288">FMN</keyword>
<feature type="transmembrane region" description="Helical" evidence="3">
    <location>
        <begin position="66"/>
        <end position="87"/>
    </location>
</feature>
<organism evidence="5">
    <name type="scientific">Candidatus Improbicoccus pseudotrichonymphae</name>
    <dbReference type="NCBI Taxonomy" id="3033792"/>
    <lineage>
        <taxon>Bacteria</taxon>
        <taxon>Bacillati</taxon>
        <taxon>Bacillota</taxon>
        <taxon>Clostridia</taxon>
        <taxon>Candidatus Improbicoccus</taxon>
    </lineage>
</organism>
<evidence type="ECO:0000256" key="1">
    <source>
        <dbReference type="ARBA" id="ARBA00022630"/>
    </source>
</evidence>
<keyword evidence="3" id="KW-0812">Transmembrane</keyword>
<evidence type="ECO:0000313" key="5">
    <source>
        <dbReference type="EMBL" id="BED92110.1"/>
    </source>
</evidence>
<keyword evidence="1" id="KW-0285">Flavoprotein</keyword>
<evidence type="ECO:0000259" key="4">
    <source>
        <dbReference type="Pfam" id="PF03358"/>
    </source>
</evidence>